<name>A0ABT1GEI3_9GAMM</name>
<feature type="transmembrane region" description="Helical" evidence="1">
    <location>
        <begin position="115"/>
        <end position="137"/>
    </location>
</feature>
<keyword evidence="1" id="KW-0812">Transmembrane</keyword>
<comment type="caution">
    <text evidence="2">The sequence shown here is derived from an EMBL/GenBank/DDBJ whole genome shotgun (WGS) entry which is preliminary data.</text>
</comment>
<organism evidence="2 3">
    <name type="scientific">Natronospira proteinivora</name>
    <dbReference type="NCBI Taxonomy" id="1807133"/>
    <lineage>
        <taxon>Bacteria</taxon>
        <taxon>Pseudomonadati</taxon>
        <taxon>Pseudomonadota</taxon>
        <taxon>Gammaproteobacteria</taxon>
        <taxon>Natronospirales</taxon>
        <taxon>Natronospiraceae</taxon>
        <taxon>Natronospira</taxon>
    </lineage>
</organism>
<dbReference type="SUPFAM" id="SSF48452">
    <property type="entry name" value="TPR-like"/>
    <property type="match status" value="1"/>
</dbReference>
<evidence type="ECO:0000313" key="3">
    <source>
        <dbReference type="Proteomes" id="UP001523550"/>
    </source>
</evidence>
<evidence type="ECO:0000313" key="2">
    <source>
        <dbReference type="EMBL" id="MCP1728362.1"/>
    </source>
</evidence>
<feature type="transmembrane region" description="Helical" evidence="1">
    <location>
        <begin position="149"/>
        <end position="174"/>
    </location>
</feature>
<evidence type="ECO:0000256" key="1">
    <source>
        <dbReference type="SAM" id="Phobius"/>
    </source>
</evidence>
<dbReference type="Gene3D" id="1.25.40.10">
    <property type="entry name" value="Tetratricopeptide repeat domain"/>
    <property type="match status" value="1"/>
</dbReference>
<dbReference type="InterPro" id="IPR011990">
    <property type="entry name" value="TPR-like_helical_dom_sf"/>
</dbReference>
<dbReference type="Proteomes" id="UP001523550">
    <property type="component" value="Unassembled WGS sequence"/>
</dbReference>
<feature type="transmembrane region" description="Helical" evidence="1">
    <location>
        <begin position="90"/>
        <end position="109"/>
    </location>
</feature>
<reference evidence="2 3" key="1">
    <citation type="submission" date="2022-03" db="EMBL/GenBank/DDBJ databases">
        <title>Genomic Encyclopedia of Type Strains, Phase III (KMG-III): the genomes of soil and plant-associated and newly described type strains.</title>
        <authorList>
            <person name="Whitman W."/>
        </authorList>
    </citation>
    <scope>NUCLEOTIDE SEQUENCE [LARGE SCALE GENOMIC DNA]</scope>
    <source>
        <strain evidence="2 3">BSker1</strain>
    </source>
</reference>
<dbReference type="RefSeq" id="WP_253450353.1">
    <property type="nucleotide sequence ID" value="NZ_JALJYF010000002.1"/>
</dbReference>
<proteinExistence type="predicted"/>
<protein>
    <submittedName>
        <fullName evidence="2">Tetratricopeptide (TPR) repeat protein</fullName>
    </submittedName>
</protein>
<keyword evidence="3" id="KW-1185">Reference proteome</keyword>
<keyword evidence="1" id="KW-0472">Membrane</keyword>
<gene>
    <name evidence="2" type="ORF">J2T60_002362</name>
</gene>
<feature type="transmembrane region" description="Helical" evidence="1">
    <location>
        <begin position="20"/>
        <end position="42"/>
    </location>
</feature>
<feature type="transmembrane region" description="Helical" evidence="1">
    <location>
        <begin position="48"/>
        <end position="69"/>
    </location>
</feature>
<dbReference type="EMBL" id="JALJYF010000002">
    <property type="protein sequence ID" value="MCP1728362.1"/>
    <property type="molecule type" value="Genomic_DNA"/>
</dbReference>
<sequence>MALLDDEERIPPVWERLPRIFLYPLHSACLVALGLYSLLYLAGMYFPLAGWLLVLLAYVGLYKFAADCLEATAYGQLTPPETQSASTSWMLLKLFGLLFVLYFTLGLVVATTGSVFLTVITGLVFALCLPAAIMIVVMTNSLLNALNPLGWMTVITRIGWGYFIAVLLLALLLLSQGVAETLLVNLAGLGAMTAVGLFFIGGYFLIASYHLMGYLIFENHEALGVDARVPSESPQSPEAGGDSPLLQEVRALVRDGQVDEAVQSLKQSLNQGGLPEEHDQYRRLLKLKEDEAGLLEHARAYIPVLLYGLEQEKKAMNIAAESLKQDPDFRPKEPKQVLDLARVMDRFGDYESIIRITNGFAKQHPHHPDVAENYYLAAKALWFGRGKGQQAAGILKQLRQRYPEHPLADDMKRLVEIIQGGGQLGRMKPSGA</sequence>
<keyword evidence="1" id="KW-1133">Transmembrane helix</keyword>
<accession>A0ABT1GEI3</accession>
<feature type="transmembrane region" description="Helical" evidence="1">
    <location>
        <begin position="186"/>
        <end position="206"/>
    </location>
</feature>